<dbReference type="PANTHER" id="PTHR19433:SF111">
    <property type="entry name" value="T CELL RECEPTOR ALPHA VARIABLE 4"/>
    <property type="match status" value="1"/>
</dbReference>
<dbReference type="GeneTree" id="ENSGT01030000234530"/>
<evidence type="ECO:0000256" key="5">
    <source>
        <dbReference type="ARBA" id="ARBA00023136"/>
    </source>
</evidence>
<feature type="domain" description="Ig-like" evidence="9">
    <location>
        <begin position="13"/>
        <end position="113"/>
    </location>
</feature>
<organism evidence="10 11">
    <name type="scientific">Cyprinodon variegatus</name>
    <name type="common">Sheepshead minnow</name>
    <dbReference type="NCBI Taxonomy" id="28743"/>
    <lineage>
        <taxon>Eukaryota</taxon>
        <taxon>Metazoa</taxon>
        <taxon>Chordata</taxon>
        <taxon>Craniata</taxon>
        <taxon>Vertebrata</taxon>
        <taxon>Euteleostomi</taxon>
        <taxon>Actinopterygii</taxon>
        <taxon>Neopterygii</taxon>
        <taxon>Teleostei</taxon>
        <taxon>Neoteleostei</taxon>
        <taxon>Acanthomorphata</taxon>
        <taxon>Ovalentaria</taxon>
        <taxon>Atherinomorphae</taxon>
        <taxon>Cyprinodontiformes</taxon>
        <taxon>Cyprinodontidae</taxon>
        <taxon>Cyprinodon</taxon>
    </lineage>
</organism>
<dbReference type="SMART" id="SM00409">
    <property type="entry name" value="IG"/>
    <property type="match status" value="2"/>
</dbReference>
<dbReference type="Ensembl" id="ENSCVAT00000006081.1">
    <property type="protein sequence ID" value="ENSCVAP00000005798.1"/>
    <property type="gene ID" value="ENSCVAG00000007267.1"/>
</dbReference>
<dbReference type="InterPro" id="IPR003598">
    <property type="entry name" value="Ig_sub2"/>
</dbReference>
<accession>A0A3Q2CKK1</accession>
<reference evidence="10" key="2">
    <citation type="submission" date="2025-09" db="UniProtKB">
        <authorList>
            <consortium name="Ensembl"/>
        </authorList>
    </citation>
    <scope>IDENTIFICATION</scope>
</reference>
<feature type="chain" id="PRO_5018562813" description="Ig-like domain-containing protein" evidence="8">
    <location>
        <begin position="18"/>
        <end position="251"/>
    </location>
</feature>
<dbReference type="InterPro" id="IPR013783">
    <property type="entry name" value="Ig-like_fold"/>
</dbReference>
<keyword evidence="6" id="KW-1015">Disulfide bond</keyword>
<dbReference type="InterPro" id="IPR007110">
    <property type="entry name" value="Ig-like_dom"/>
</dbReference>
<evidence type="ECO:0000256" key="7">
    <source>
        <dbReference type="ARBA" id="ARBA00023180"/>
    </source>
</evidence>
<protein>
    <recommendedName>
        <fullName evidence="9">Ig-like domain-containing protein</fullName>
    </recommendedName>
</protein>
<dbReference type="GO" id="GO:0009617">
    <property type="term" value="P:response to bacterium"/>
    <property type="evidence" value="ECO:0007669"/>
    <property type="project" value="TreeGrafter"/>
</dbReference>
<dbReference type="PANTHER" id="PTHR19433">
    <property type="entry name" value="T-CELL RECEPTOR ALPHA CHAIN V REGION-RELATED"/>
    <property type="match status" value="1"/>
</dbReference>
<dbReference type="Proteomes" id="UP000265020">
    <property type="component" value="Unassembled WGS sequence"/>
</dbReference>
<evidence type="ECO:0000256" key="6">
    <source>
        <dbReference type="ARBA" id="ARBA00023157"/>
    </source>
</evidence>
<dbReference type="InterPro" id="IPR013106">
    <property type="entry name" value="Ig_V-set"/>
</dbReference>
<dbReference type="SMART" id="SM00408">
    <property type="entry name" value="IGc2"/>
    <property type="match status" value="1"/>
</dbReference>
<dbReference type="CDD" id="cd00099">
    <property type="entry name" value="IgV"/>
    <property type="match status" value="1"/>
</dbReference>
<proteinExistence type="predicted"/>
<keyword evidence="11" id="KW-1185">Reference proteome</keyword>
<reference evidence="10" key="1">
    <citation type="submission" date="2025-08" db="UniProtKB">
        <authorList>
            <consortium name="Ensembl"/>
        </authorList>
    </citation>
    <scope>IDENTIFICATION</scope>
</reference>
<feature type="signal peptide" evidence="8">
    <location>
        <begin position="1"/>
        <end position="17"/>
    </location>
</feature>
<dbReference type="PROSITE" id="PS50835">
    <property type="entry name" value="IG_LIKE"/>
    <property type="match status" value="2"/>
</dbReference>
<keyword evidence="7" id="KW-0325">Glycoprotein</keyword>
<evidence type="ECO:0000313" key="10">
    <source>
        <dbReference type="Ensembl" id="ENSCVAP00000005798.1"/>
    </source>
</evidence>
<dbReference type="GO" id="GO:0002376">
    <property type="term" value="P:immune system process"/>
    <property type="evidence" value="ECO:0007669"/>
    <property type="project" value="UniProtKB-KW"/>
</dbReference>
<evidence type="ECO:0000256" key="4">
    <source>
        <dbReference type="ARBA" id="ARBA00022859"/>
    </source>
</evidence>
<evidence type="ECO:0000313" key="11">
    <source>
        <dbReference type="Proteomes" id="UP000265020"/>
    </source>
</evidence>
<dbReference type="SMART" id="SM00406">
    <property type="entry name" value="IGv"/>
    <property type="match status" value="1"/>
</dbReference>
<feature type="domain" description="Ig-like" evidence="9">
    <location>
        <begin position="135"/>
        <end position="227"/>
    </location>
</feature>
<keyword evidence="2" id="KW-1003">Cell membrane</keyword>
<sequence length="251" mass="28091">ALPTWQIFFFIIPLNRTQLNVLLHFAPQSSILVEVGENVTLHCPVSTKEGKFFYWYKQTPGYMLQTVAAAALSDPKLSEQFDNSRFSLTKGDSQFSLTIRNISKKDEATYLCQNGTAYFQTFSTGMYLAVNGEKTQILVKQTPESTSVQEGDTVNLHCSLLTKTSVNSLQCPSKYNVYWFKAGSGESYPSLIYTPKNSSDVQQRSCVYKLSKTIQSSSDTGIHYCAVITCGKILFGEGTNVQTSMYNELCW</sequence>
<name>A0A3Q2CKK1_CYPVA</name>
<comment type="subcellular location">
    <subcellularLocation>
        <location evidence="1">Cell membrane</location>
    </subcellularLocation>
</comment>
<keyword evidence="3 8" id="KW-0732">Signal</keyword>
<dbReference type="Pfam" id="PF07686">
    <property type="entry name" value="V-set"/>
    <property type="match status" value="2"/>
</dbReference>
<evidence type="ECO:0000256" key="8">
    <source>
        <dbReference type="SAM" id="SignalP"/>
    </source>
</evidence>
<dbReference type="InterPro" id="IPR003599">
    <property type="entry name" value="Ig_sub"/>
</dbReference>
<evidence type="ECO:0000256" key="1">
    <source>
        <dbReference type="ARBA" id="ARBA00004236"/>
    </source>
</evidence>
<dbReference type="SUPFAM" id="SSF48726">
    <property type="entry name" value="Immunoglobulin"/>
    <property type="match status" value="2"/>
</dbReference>
<evidence type="ECO:0000256" key="3">
    <source>
        <dbReference type="ARBA" id="ARBA00022729"/>
    </source>
</evidence>
<dbReference type="GO" id="GO:0005886">
    <property type="term" value="C:plasma membrane"/>
    <property type="evidence" value="ECO:0007669"/>
    <property type="project" value="UniProtKB-SubCell"/>
</dbReference>
<dbReference type="AlphaFoldDB" id="A0A3Q2CKK1"/>
<dbReference type="InterPro" id="IPR036179">
    <property type="entry name" value="Ig-like_dom_sf"/>
</dbReference>
<keyword evidence="4" id="KW-0391">Immunity</keyword>
<evidence type="ECO:0000259" key="9">
    <source>
        <dbReference type="PROSITE" id="PS50835"/>
    </source>
</evidence>
<keyword evidence="5" id="KW-0472">Membrane</keyword>
<dbReference type="InterPro" id="IPR052051">
    <property type="entry name" value="TCR_complex_component"/>
</dbReference>
<dbReference type="Gene3D" id="2.60.40.10">
    <property type="entry name" value="Immunoglobulins"/>
    <property type="match status" value="2"/>
</dbReference>
<evidence type="ECO:0000256" key="2">
    <source>
        <dbReference type="ARBA" id="ARBA00022475"/>
    </source>
</evidence>